<dbReference type="OrthoDB" id="1058301at2759"/>
<evidence type="ECO:0000256" key="5">
    <source>
        <dbReference type="ARBA" id="ARBA00022801"/>
    </source>
</evidence>
<dbReference type="PANTHER" id="PTHR43620:SF7">
    <property type="entry name" value="GLYCEROPHOSPHODIESTER PHOSPHODIESTERASE GDPD5-RELATED"/>
    <property type="match status" value="1"/>
</dbReference>
<dbReference type="STRING" id="29655.A0A0K9PJI7"/>
<comment type="similarity">
    <text evidence="1">Belongs to the glycerophosphoryl diester phosphodiesterase family.</text>
</comment>
<dbReference type="Pfam" id="PF03009">
    <property type="entry name" value="GDPD"/>
    <property type="match status" value="1"/>
</dbReference>
<dbReference type="GO" id="GO:0006071">
    <property type="term" value="P:glycerol metabolic process"/>
    <property type="evidence" value="ECO:0007669"/>
    <property type="project" value="UniProtKB-KW"/>
</dbReference>
<keyword evidence="12" id="KW-1185">Reference proteome</keyword>
<evidence type="ECO:0000259" key="10">
    <source>
        <dbReference type="PROSITE" id="PS51704"/>
    </source>
</evidence>
<proteinExistence type="inferred from homology"/>
<evidence type="ECO:0000313" key="12">
    <source>
        <dbReference type="Proteomes" id="UP000036987"/>
    </source>
</evidence>
<comment type="caution">
    <text evidence="11">The sequence shown here is derived from an EMBL/GenBank/DDBJ whole genome shotgun (WGS) entry which is preliminary data.</text>
</comment>
<evidence type="ECO:0000256" key="2">
    <source>
        <dbReference type="ARBA" id="ARBA00012247"/>
    </source>
</evidence>
<dbReference type="EMBL" id="LFYR01000789">
    <property type="protein sequence ID" value="KMZ69106.1"/>
    <property type="molecule type" value="Genomic_DNA"/>
</dbReference>
<feature type="signal peptide" evidence="9">
    <location>
        <begin position="1"/>
        <end position="25"/>
    </location>
</feature>
<evidence type="ECO:0000256" key="7">
    <source>
        <dbReference type="ARBA" id="ARBA00047512"/>
    </source>
</evidence>
<gene>
    <name evidence="11" type="ORF">ZOSMA_221G00170</name>
</gene>
<dbReference type="EC" id="3.1.4.46" evidence="2"/>
<evidence type="ECO:0000256" key="9">
    <source>
        <dbReference type="SAM" id="SignalP"/>
    </source>
</evidence>
<keyword evidence="6" id="KW-0325">Glycoprotein</keyword>
<feature type="domain" description="GP-PDE" evidence="10">
    <location>
        <begin position="43"/>
        <end position="341"/>
    </location>
</feature>
<dbReference type="InterPro" id="IPR030395">
    <property type="entry name" value="GP_PDE_dom"/>
</dbReference>
<evidence type="ECO:0000256" key="4">
    <source>
        <dbReference type="ARBA" id="ARBA00022798"/>
    </source>
</evidence>
<keyword evidence="4" id="KW-0319">Glycerol metabolism</keyword>
<dbReference type="CDD" id="cd08603">
    <property type="entry name" value="GDPD_SHV3_repeat_1"/>
    <property type="match status" value="1"/>
</dbReference>
<dbReference type="OMA" id="CNFRIFS"/>
<dbReference type="SUPFAM" id="SSF51695">
    <property type="entry name" value="PLC-like phosphodiesterases"/>
    <property type="match status" value="2"/>
</dbReference>
<evidence type="ECO:0000256" key="6">
    <source>
        <dbReference type="ARBA" id="ARBA00023180"/>
    </source>
</evidence>
<evidence type="ECO:0000256" key="3">
    <source>
        <dbReference type="ARBA" id="ARBA00022729"/>
    </source>
</evidence>
<keyword evidence="3 9" id="KW-0732">Signal</keyword>
<keyword evidence="5" id="KW-0378">Hydrolase</keyword>
<reference evidence="12" key="1">
    <citation type="journal article" date="2016" name="Nature">
        <title>The genome of the seagrass Zostera marina reveals angiosperm adaptation to the sea.</title>
        <authorList>
            <person name="Olsen J.L."/>
            <person name="Rouze P."/>
            <person name="Verhelst B."/>
            <person name="Lin Y.-C."/>
            <person name="Bayer T."/>
            <person name="Collen J."/>
            <person name="Dattolo E."/>
            <person name="De Paoli E."/>
            <person name="Dittami S."/>
            <person name="Maumus F."/>
            <person name="Michel G."/>
            <person name="Kersting A."/>
            <person name="Lauritano C."/>
            <person name="Lohaus R."/>
            <person name="Toepel M."/>
            <person name="Tonon T."/>
            <person name="Vanneste K."/>
            <person name="Amirebrahimi M."/>
            <person name="Brakel J."/>
            <person name="Bostroem C."/>
            <person name="Chovatia M."/>
            <person name="Grimwood J."/>
            <person name="Jenkins J.W."/>
            <person name="Jueterbock A."/>
            <person name="Mraz A."/>
            <person name="Stam W.T."/>
            <person name="Tice H."/>
            <person name="Bornberg-Bauer E."/>
            <person name="Green P.J."/>
            <person name="Pearson G.A."/>
            <person name="Procaccini G."/>
            <person name="Duarte C.M."/>
            <person name="Schmutz J."/>
            <person name="Reusch T.B.H."/>
            <person name="Van de Peer Y."/>
        </authorList>
    </citation>
    <scope>NUCLEOTIDE SEQUENCE [LARGE SCALE GENOMIC DNA]</scope>
    <source>
        <strain evidence="12">cv. Finnish</strain>
    </source>
</reference>
<dbReference type="FunFam" id="3.20.20.190:FF:000013">
    <property type="entry name" value="Glycerophosphodiester phosphodiesterase GDPDL3"/>
    <property type="match status" value="1"/>
</dbReference>
<feature type="domain" description="GP-PDE" evidence="10">
    <location>
        <begin position="357"/>
        <end position="659"/>
    </location>
</feature>
<feature type="chain" id="PRO_5005527771" description="glycerophosphodiester phosphodiesterase" evidence="9">
    <location>
        <begin position="26"/>
        <end position="752"/>
    </location>
</feature>
<sequence>MWTLMSPLLAVVLLLLADSSRTVLAAGKSGKTSPWLTLHGNEPSVIAKGGMSGVFPDSSEYAYSIAMQTSMPDVVLWCDVQLTKDGYGICLPDVKLSNCTVIGSVYANQTKTYDINGESVSGMFSVDYTLAQLSKVPLIQGLYSRTEKFDGVLPILTVDYLESLKPPGVWLNIQHDLFYTQHNLSMKNYLTSISRKSIINYVSSPEVEFLKSINPLFKKTKTNLIFRFLGSNLIEPSTKQTYGSLLKNLTFVKTFASGIIVPKDYIWPVTADLYLLPYTSVVLDAHKMGLQVFASDFANDALIAYNYSYDPVSEYLNFVDNGKFSVDGVLTDYPITASEAIGCFSQIDKTKPGAEKPLIISNNGASGVFPGCTDLAYKQAIEDGADIIDCPVQITKDGILVCLPSMDLMIGTTVTTSSFSTLSTIIPEIQNGAGIFSFNLTWADIQKNLKPMISSPDFSGYKLLRSPENKNAGNFMTLKDFLTFTKDKQLSGVLINIEHAAFQAENLGFSVTDSVLKELSDSGYDNRTSQEVMIQSANSSVLVAIKERSKYKLVYKIDELISDAISASIKDIKKFADSVAIMKESVFPKDLGFITSQTKLVEKLQSAELSVYVYLLSNEFVTQAWDFFSDPAVQINNYIQGASVDGIITDYPATASAYKKNTCLKDSPPPNYMLPVQPGGLLSLMAASALPPASAPFPSLKEADVLEPPLPPASLKSAGDNETQLRNSKSDGQASTMSMGMLILMLSLVLLV</sequence>
<name>A0A0K9PJI7_ZOSMR</name>
<dbReference type="InterPro" id="IPR017946">
    <property type="entry name" value="PLC-like_Pdiesterase_TIM-brl"/>
</dbReference>
<dbReference type="Proteomes" id="UP000036987">
    <property type="component" value="Unassembled WGS sequence"/>
</dbReference>
<organism evidence="11 12">
    <name type="scientific">Zostera marina</name>
    <name type="common">Eelgrass</name>
    <dbReference type="NCBI Taxonomy" id="29655"/>
    <lineage>
        <taxon>Eukaryota</taxon>
        <taxon>Viridiplantae</taxon>
        <taxon>Streptophyta</taxon>
        <taxon>Embryophyta</taxon>
        <taxon>Tracheophyta</taxon>
        <taxon>Spermatophyta</taxon>
        <taxon>Magnoliopsida</taxon>
        <taxon>Liliopsida</taxon>
        <taxon>Zosteraceae</taxon>
        <taxon>Zostera</taxon>
    </lineage>
</organism>
<dbReference type="GO" id="GO:0008889">
    <property type="term" value="F:glycerophosphodiester phosphodiesterase activity"/>
    <property type="evidence" value="ECO:0000318"/>
    <property type="project" value="GO_Central"/>
</dbReference>
<dbReference type="PANTHER" id="PTHR43620">
    <property type="entry name" value="GLYCEROPHOSPHORYL DIESTER PHOSPHODIESTERASE"/>
    <property type="match status" value="1"/>
</dbReference>
<protein>
    <recommendedName>
        <fullName evidence="2">glycerophosphodiester phosphodiesterase</fullName>
        <ecNumber evidence="2">3.1.4.46</ecNumber>
    </recommendedName>
</protein>
<dbReference type="CDD" id="cd08604">
    <property type="entry name" value="GDPD_SHV3_repeat_2"/>
    <property type="match status" value="1"/>
</dbReference>
<accession>A0A0K9PJI7</accession>
<feature type="region of interest" description="Disordered" evidence="8">
    <location>
        <begin position="708"/>
        <end position="733"/>
    </location>
</feature>
<dbReference type="Gene3D" id="3.20.20.190">
    <property type="entry name" value="Phosphatidylinositol (PI) phosphodiesterase"/>
    <property type="match status" value="2"/>
</dbReference>
<dbReference type="GO" id="GO:0006629">
    <property type="term" value="P:lipid metabolic process"/>
    <property type="evidence" value="ECO:0007669"/>
    <property type="project" value="InterPro"/>
</dbReference>
<dbReference type="FunFam" id="3.20.20.190:FF:000011">
    <property type="entry name" value="Glycerophosphodiester phosphodiesterase GDPDL3"/>
    <property type="match status" value="1"/>
</dbReference>
<dbReference type="AlphaFoldDB" id="A0A0K9PJI7"/>
<comment type="catalytic activity">
    <reaction evidence="7">
        <text>a sn-glycero-3-phosphodiester + H2O = an alcohol + sn-glycerol 3-phosphate + H(+)</text>
        <dbReference type="Rhea" id="RHEA:12969"/>
        <dbReference type="ChEBI" id="CHEBI:15377"/>
        <dbReference type="ChEBI" id="CHEBI:15378"/>
        <dbReference type="ChEBI" id="CHEBI:30879"/>
        <dbReference type="ChEBI" id="CHEBI:57597"/>
        <dbReference type="ChEBI" id="CHEBI:83408"/>
        <dbReference type="EC" id="3.1.4.46"/>
    </reaction>
</comment>
<evidence type="ECO:0000256" key="8">
    <source>
        <dbReference type="SAM" id="MobiDB-lite"/>
    </source>
</evidence>
<evidence type="ECO:0000256" key="1">
    <source>
        <dbReference type="ARBA" id="ARBA00007277"/>
    </source>
</evidence>
<feature type="compositionally biased region" description="Polar residues" evidence="8">
    <location>
        <begin position="720"/>
        <end position="733"/>
    </location>
</feature>
<evidence type="ECO:0000313" key="11">
    <source>
        <dbReference type="EMBL" id="KMZ69106.1"/>
    </source>
</evidence>
<dbReference type="PROSITE" id="PS51704">
    <property type="entry name" value="GP_PDE"/>
    <property type="match status" value="2"/>
</dbReference>